<evidence type="ECO:0000313" key="4">
    <source>
        <dbReference type="EMBL" id="MDC7689812.1"/>
    </source>
</evidence>
<dbReference type="NCBIfam" id="TIGR00229">
    <property type="entry name" value="sensory_box"/>
    <property type="match status" value="1"/>
</dbReference>
<proteinExistence type="predicted"/>
<dbReference type="Pfam" id="PF00563">
    <property type="entry name" value="EAL"/>
    <property type="match status" value="1"/>
</dbReference>
<dbReference type="InterPro" id="IPR052155">
    <property type="entry name" value="Biofilm_reg_signaling"/>
</dbReference>
<dbReference type="PROSITE" id="PS50112">
    <property type="entry name" value="PAS"/>
    <property type="match status" value="1"/>
</dbReference>
<dbReference type="InterPro" id="IPR035919">
    <property type="entry name" value="EAL_sf"/>
</dbReference>
<feature type="domain" description="EAL" evidence="2">
    <location>
        <begin position="421"/>
        <end position="666"/>
    </location>
</feature>
<dbReference type="PANTHER" id="PTHR44757:SF2">
    <property type="entry name" value="BIOFILM ARCHITECTURE MAINTENANCE PROTEIN MBAA"/>
    <property type="match status" value="1"/>
</dbReference>
<name>A0ABT5I0V7_VOGIN</name>
<dbReference type="InterPro" id="IPR001633">
    <property type="entry name" value="EAL_dom"/>
</dbReference>
<protein>
    <submittedName>
        <fullName evidence="4">EAL domain-containing protein</fullName>
    </submittedName>
</protein>
<dbReference type="Gene3D" id="3.30.450.20">
    <property type="entry name" value="PAS domain"/>
    <property type="match status" value="2"/>
</dbReference>
<dbReference type="SUPFAM" id="SSF55073">
    <property type="entry name" value="Nucleotide cyclase"/>
    <property type="match status" value="1"/>
</dbReference>
<comment type="caution">
    <text evidence="4">The sequence shown here is derived from an EMBL/GenBank/DDBJ whole genome shotgun (WGS) entry which is preliminary data.</text>
</comment>
<dbReference type="PROSITE" id="PS50887">
    <property type="entry name" value="GGDEF"/>
    <property type="match status" value="1"/>
</dbReference>
<dbReference type="InterPro" id="IPR029787">
    <property type="entry name" value="Nucleotide_cyclase"/>
</dbReference>
<dbReference type="Proteomes" id="UP001221566">
    <property type="component" value="Unassembled WGS sequence"/>
</dbReference>
<accession>A0ABT5I0V7</accession>
<dbReference type="SMART" id="SM00091">
    <property type="entry name" value="PAS"/>
    <property type="match status" value="2"/>
</dbReference>
<dbReference type="SMART" id="SM00052">
    <property type="entry name" value="EAL"/>
    <property type="match status" value="1"/>
</dbReference>
<dbReference type="EMBL" id="JAQQKY010000001">
    <property type="protein sequence ID" value="MDC7689812.1"/>
    <property type="molecule type" value="Genomic_DNA"/>
</dbReference>
<evidence type="ECO:0000259" key="2">
    <source>
        <dbReference type="PROSITE" id="PS50883"/>
    </source>
</evidence>
<gene>
    <name evidence="4" type="ORF">PQU93_03350</name>
</gene>
<dbReference type="Gene3D" id="3.20.20.450">
    <property type="entry name" value="EAL domain"/>
    <property type="match status" value="1"/>
</dbReference>
<dbReference type="SUPFAM" id="SSF55785">
    <property type="entry name" value="PYP-like sensor domain (PAS domain)"/>
    <property type="match status" value="2"/>
</dbReference>
<dbReference type="PROSITE" id="PS50883">
    <property type="entry name" value="EAL"/>
    <property type="match status" value="1"/>
</dbReference>
<feature type="domain" description="PAS" evidence="1">
    <location>
        <begin position="126"/>
        <end position="196"/>
    </location>
</feature>
<dbReference type="InterPro" id="IPR035965">
    <property type="entry name" value="PAS-like_dom_sf"/>
</dbReference>
<organism evidence="4 5">
    <name type="scientific">Vogesella indigofera</name>
    <name type="common">Pseudomonas indigofera</name>
    <dbReference type="NCBI Taxonomy" id="45465"/>
    <lineage>
        <taxon>Bacteria</taxon>
        <taxon>Pseudomonadati</taxon>
        <taxon>Pseudomonadota</taxon>
        <taxon>Betaproteobacteria</taxon>
        <taxon>Neisseriales</taxon>
        <taxon>Chromobacteriaceae</taxon>
        <taxon>Vogesella</taxon>
    </lineage>
</organism>
<dbReference type="InterPro" id="IPR013767">
    <property type="entry name" value="PAS_fold"/>
</dbReference>
<dbReference type="SUPFAM" id="SSF141868">
    <property type="entry name" value="EAL domain-like"/>
    <property type="match status" value="1"/>
</dbReference>
<dbReference type="Gene3D" id="3.30.70.270">
    <property type="match status" value="1"/>
</dbReference>
<evidence type="ECO:0000313" key="5">
    <source>
        <dbReference type="Proteomes" id="UP001221566"/>
    </source>
</evidence>
<feature type="domain" description="GGDEF" evidence="3">
    <location>
        <begin position="282"/>
        <end position="412"/>
    </location>
</feature>
<dbReference type="SMART" id="SM00267">
    <property type="entry name" value="GGDEF"/>
    <property type="match status" value="1"/>
</dbReference>
<dbReference type="CDD" id="cd01948">
    <property type="entry name" value="EAL"/>
    <property type="match status" value="1"/>
</dbReference>
<reference evidence="4 5" key="1">
    <citation type="submission" date="2023-01" db="EMBL/GenBank/DDBJ databases">
        <title>Novel species of the genus Vogesella isolated from rivers.</title>
        <authorList>
            <person name="Lu H."/>
        </authorList>
    </citation>
    <scope>NUCLEOTIDE SEQUENCE [LARGE SCALE GENOMIC DNA]</scope>
    <source>
        <strain evidence="4 5">SH7W</strain>
    </source>
</reference>
<dbReference type="Pfam" id="PF00989">
    <property type="entry name" value="PAS"/>
    <property type="match status" value="1"/>
</dbReference>
<dbReference type="InterPro" id="IPR000014">
    <property type="entry name" value="PAS"/>
</dbReference>
<dbReference type="NCBIfam" id="TIGR00254">
    <property type="entry name" value="GGDEF"/>
    <property type="match status" value="1"/>
</dbReference>
<dbReference type="InterPro" id="IPR043128">
    <property type="entry name" value="Rev_trsase/Diguanyl_cyclase"/>
</dbReference>
<dbReference type="RefSeq" id="WP_272802326.1">
    <property type="nucleotide sequence ID" value="NZ_JAQQKY010000001.1"/>
</dbReference>
<evidence type="ECO:0000259" key="1">
    <source>
        <dbReference type="PROSITE" id="PS50112"/>
    </source>
</evidence>
<dbReference type="Pfam" id="PF00990">
    <property type="entry name" value="GGDEF"/>
    <property type="match status" value="1"/>
</dbReference>
<keyword evidence="5" id="KW-1185">Reference proteome</keyword>
<dbReference type="InterPro" id="IPR000160">
    <property type="entry name" value="GGDEF_dom"/>
</dbReference>
<dbReference type="CDD" id="cd01949">
    <property type="entry name" value="GGDEF"/>
    <property type="match status" value="1"/>
</dbReference>
<dbReference type="CDD" id="cd00130">
    <property type="entry name" value="PAS"/>
    <property type="match status" value="1"/>
</dbReference>
<evidence type="ECO:0000259" key="3">
    <source>
        <dbReference type="PROSITE" id="PS50887"/>
    </source>
</evidence>
<dbReference type="PANTHER" id="PTHR44757">
    <property type="entry name" value="DIGUANYLATE CYCLASE DGCP"/>
    <property type="match status" value="1"/>
</dbReference>
<sequence>MQGVSDALSALFLKNADTIGWWFDSGLDEIVWTDNAANIFGLPQSEVPDILSLFGEREQKAWQEAIQQVQHGRGSFDIELPCTRGKEKKTWRVKGSFSHKIPNLTVLGTAQDITEIKRLHHDVERNHYRYRNVIESAMDAIVSVDKSQLIVLFNKEAERVFGWRAEEATGQHLNILIPDRYRGAHKAHVDDFLVENGTHRAMGRSMELWAVRKDGSEFPIEASLSKFKTDGDIISTVIVRDVSTKKAYEKKMYKMAFFDPLTGLPNRNALYDESPALFQRASFLELALIDLDRFKDINDSYGHYFGDKVLTEIGALLKRVAEEHGARVYRLAGDEFVVISVGKDLGRLTYQLMKIGNVPLQIDNHAFWPGMSIGIARSPGDASNVEDLIKCADVALNISKQKGRGRIEYFREDLFSAIEARTLLSTKLEESIRNGELYYCFQPIIDTDTARTVGYEALARWCHNGQQVPPDVFMSLAEESGRIHVIQDHLFDFLAANVAKLGEDAYLAINISPSQMVAETFYRSLQRFLAESGFAAERLELELTERSLLLVGDEVVVLLERIKALGVKLSIDDFGTGYSCLSYLKDLPFDKLKIDRSFVMNIDNDPKNLAIVMTIINLAKNLGMSVLAEGVEKEGQANVLKRMGCHLFQGYLYSKPLTLSQLTEAY</sequence>